<evidence type="ECO:0000313" key="1">
    <source>
        <dbReference type="EMBL" id="KAG0443421.1"/>
    </source>
</evidence>
<dbReference type="Proteomes" id="UP000805193">
    <property type="component" value="Unassembled WGS sequence"/>
</dbReference>
<evidence type="ECO:0000313" key="2">
    <source>
        <dbReference type="Proteomes" id="UP000805193"/>
    </source>
</evidence>
<dbReference type="EMBL" id="JABSTQ010003459">
    <property type="protein sequence ID" value="KAG0443421.1"/>
    <property type="molecule type" value="Genomic_DNA"/>
</dbReference>
<comment type="caution">
    <text evidence="1">The sequence shown here is derived from an EMBL/GenBank/DDBJ whole genome shotgun (WGS) entry which is preliminary data.</text>
</comment>
<protein>
    <submittedName>
        <fullName evidence="1">Uncharacterized protein</fullName>
    </submittedName>
</protein>
<organism evidence="1 2">
    <name type="scientific">Ixodes persulcatus</name>
    <name type="common">Taiga tick</name>
    <dbReference type="NCBI Taxonomy" id="34615"/>
    <lineage>
        <taxon>Eukaryota</taxon>
        <taxon>Metazoa</taxon>
        <taxon>Ecdysozoa</taxon>
        <taxon>Arthropoda</taxon>
        <taxon>Chelicerata</taxon>
        <taxon>Arachnida</taxon>
        <taxon>Acari</taxon>
        <taxon>Parasitiformes</taxon>
        <taxon>Ixodida</taxon>
        <taxon>Ixodoidea</taxon>
        <taxon>Ixodidae</taxon>
        <taxon>Ixodinae</taxon>
        <taxon>Ixodes</taxon>
    </lineage>
</organism>
<reference evidence="1 2" key="1">
    <citation type="journal article" date="2020" name="Cell">
        <title>Large-Scale Comparative Analyses of Tick Genomes Elucidate Their Genetic Diversity and Vector Capacities.</title>
        <authorList>
            <consortium name="Tick Genome and Microbiome Consortium (TIGMIC)"/>
            <person name="Jia N."/>
            <person name="Wang J."/>
            <person name="Shi W."/>
            <person name="Du L."/>
            <person name="Sun Y."/>
            <person name="Zhan W."/>
            <person name="Jiang J.F."/>
            <person name="Wang Q."/>
            <person name="Zhang B."/>
            <person name="Ji P."/>
            <person name="Bell-Sakyi L."/>
            <person name="Cui X.M."/>
            <person name="Yuan T.T."/>
            <person name="Jiang B.G."/>
            <person name="Yang W.F."/>
            <person name="Lam T.T."/>
            <person name="Chang Q.C."/>
            <person name="Ding S.J."/>
            <person name="Wang X.J."/>
            <person name="Zhu J.G."/>
            <person name="Ruan X.D."/>
            <person name="Zhao L."/>
            <person name="Wei J.T."/>
            <person name="Ye R.Z."/>
            <person name="Que T.C."/>
            <person name="Du C.H."/>
            <person name="Zhou Y.H."/>
            <person name="Cheng J.X."/>
            <person name="Dai P.F."/>
            <person name="Guo W.B."/>
            <person name="Han X.H."/>
            <person name="Huang E.J."/>
            <person name="Li L.F."/>
            <person name="Wei W."/>
            <person name="Gao Y.C."/>
            <person name="Liu J.Z."/>
            <person name="Shao H.Z."/>
            <person name="Wang X."/>
            <person name="Wang C.C."/>
            <person name="Yang T.C."/>
            <person name="Huo Q.B."/>
            <person name="Li W."/>
            <person name="Chen H.Y."/>
            <person name="Chen S.E."/>
            <person name="Zhou L.G."/>
            <person name="Ni X.B."/>
            <person name="Tian J.H."/>
            <person name="Sheng Y."/>
            <person name="Liu T."/>
            <person name="Pan Y.S."/>
            <person name="Xia L.Y."/>
            <person name="Li J."/>
            <person name="Zhao F."/>
            <person name="Cao W.C."/>
        </authorList>
    </citation>
    <scope>NUCLEOTIDE SEQUENCE [LARGE SCALE GENOMIC DNA]</scope>
    <source>
        <strain evidence="1">Iper-2018</strain>
    </source>
</reference>
<keyword evidence="2" id="KW-1185">Reference proteome</keyword>
<accession>A0AC60QXA9</accession>
<name>A0AC60QXA9_IXOPE</name>
<gene>
    <name evidence="1" type="ORF">HPB47_014940</name>
</gene>
<sequence length="408" mass="43154">MLNSRHPSMLWTVPQIKKQWQSLKARSHAELTLSKKADPMTGSTAGTRAADKQLYKDILAQQQENVKLERQCLLAKLKASEEEARAARAACEAAEERDHLRQQPAVEGRPAPLDRRRHGPPRLRPVWRPSTTPTGSTAGTRAVDKQFYKDILAQQQENVKQERQCLLAKLKASEEEARAARAACEAAEEDGPPLNTDDFPELGAQGANTATTSAQTQQKASSTGGGGDNRPAAELPGRAPRARGVAPPPQSAGQPEAAQAPMTGAPPSPAKAPTMQACYEGLAPSPSSPGESERCADIAAAAPGGRGFPRALRGNKPGSFPQEHGAQRGGSPSFSSSALPPQELLLTAGSQGGDSKLQALLEQLTRINASLAQHLPPRSLSGLHRACSAVLADVAPNHHLNTDNGGQH</sequence>
<proteinExistence type="predicted"/>